<keyword evidence="1" id="KW-0812">Transmembrane</keyword>
<dbReference type="AlphaFoldDB" id="A0AA41Z832"/>
<evidence type="ECO:0000256" key="1">
    <source>
        <dbReference type="SAM" id="Phobius"/>
    </source>
</evidence>
<keyword evidence="1" id="KW-1133">Transmembrane helix</keyword>
<dbReference type="EMBL" id="JANFAV010000003">
    <property type="protein sequence ID" value="MCW6534584.1"/>
    <property type="molecule type" value="Genomic_DNA"/>
</dbReference>
<feature type="transmembrane region" description="Helical" evidence="1">
    <location>
        <begin position="38"/>
        <end position="58"/>
    </location>
</feature>
<comment type="caution">
    <text evidence="2">The sequence shown here is derived from an EMBL/GenBank/DDBJ whole genome shotgun (WGS) entry which is preliminary data.</text>
</comment>
<evidence type="ECO:0000313" key="3">
    <source>
        <dbReference type="Proteomes" id="UP001165565"/>
    </source>
</evidence>
<sequence length="69" mass="6931">MTDTALNALPDVEEQQSIADRARYAAAVTMEAARVHPYATAGIAVAAAAAIGGAAYAASRRTSDGAAHT</sequence>
<evidence type="ECO:0000313" key="2">
    <source>
        <dbReference type="EMBL" id="MCW6534584.1"/>
    </source>
</evidence>
<protein>
    <recommendedName>
        <fullName evidence="4">DUF883 domain-containing protein</fullName>
    </recommendedName>
</protein>
<keyword evidence="1" id="KW-0472">Membrane</keyword>
<dbReference type="RefSeq" id="WP_265268451.1">
    <property type="nucleotide sequence ID" value="NZ_JANFAU010000002.1"/>
</dbReference>
<reference evidence="2" key="1">
    <citation type="submission" date="2022-06" db="EMBL/GenBank/DDBJ databases">
        <title>Sphingomonas sp. nov. isolated from rhizosphere soil of tomato.</title>
        <authorList>
            <person name="Dong H."/>
            <person name="Gao R."/>
        </authorList>
    </citation>
    <scope>NUCLEOTIDE SEQUENCE</scope>
    <source>
        <strain evidence="2">MMSM24</strain>
    </source>
</reference>
<proteinExistence type="predicted"/>
<accession>A0AA41Z832</accession>
<gene>
    <name evidence="2" type="ORF">NEE01_07270</name>
</gene>
<name>A0AA41Z832_9SPHN</name>
<keyword evidence="3" id="KW-1185">Reference proteome</keyword>
<dbReference type="Proteomes" id="UP001165565">
    <property type="component" value="Unassembled WGS sequence"/>
</dbReference>
<evidence type="ECO:0008006" key="4">
    <source>
        <dbReference type="Google" id="ProtNLM"/>
    </source>
</evidence>
<organism evidence="2 3">
    <name type="scientific">Sphingomonas lycopersici</name>
    <dbReference type="NCBI Taxonomy" id="2951807"/>
    <lineage>
        <taxon>Bacteria</taxon>
        <taxon>Pseudomonadati</taxon>
        <taxon>Pseudomonadota</taxon>
        <taxon>Alphaproteobacteria</taxon>
        <taxon>Sphingomonadales</taxon>
        <taxon>Sphingomonadaceae</taxon>
        <taxon>Sphingomonas</taxon>
    </lineage>
</organism>